<evidence type="ECO:0000256" key="3">
    <source>
        <dbReference type="ARBA" id="ARBA00004661"/>
    </source>
</evidence>
<keyword evidence="8 11" id="KW-0456">Lyase</keyword>
<comment type="similarity">
    <text evidence="11">Belongs to the sugar phosphate cyclases superfamily. Dehydroquinate synthase family.</text>
</comment>
<feature type="binding site" evidence="10">
    <location>
        <position position="142"/>
    </location>
    <ligand>
        <name>substrate</name>
    </ligand>
</feature>
<dbReference type="Pfam" id="PF01202">
    <property type="entry name" value="SKI"/>
    <property type="match status" value="1"/>
</dbReference>
<name>A0ABS5UX11_9BIFI</name>
<protein>
    <recommendedName>
        <fullName evidence="10 11">Multifunctional fusion protein</fullName>
    </recommendedName>
    <domain>
        <recommendedName>
            <fullName evidence="10">Shikimate kinase</fullName>
            <shortName evidence="10">SK</shortName>
            <ecNumber evidence="10">2.7.1.71</ecNumber>
        </recommendedName>
    </domain>
    <domain>
        <recommendedName>
            <fullName evidence="11">3-dehydroquinate synthase</fullName>
            <shortName evidence="11">DHQS</shortName>
            <ecNumber evidence="11">4.2.3.4</ecNumber>
        </recommendedName>
    </domain>
</protein>
<keyword evidence="11" id="KW-0862">Zinc</keyword>
<feature type="binding site" evidence="11">
    <location>
        <position position="356"/>
    </location>
    <ligand>
        <name>Zn(2+)</name>
        <dbReference type="ChEBI" id="CHEBI:29105"/>
    </ligand>
</feature>
<keyword evidence="11" id="KW-0547">Nucleotide-binding</keyword>
<keyword evidence="9" id="KW-0511">Multifunctional enzyme</keyword>
<dbReference type="GO" id="GO:0016301">
    <property type="term" value="F:kinase activity"/>
    <property type="evidence" value="ECO:0007669"/>
    <property type="project" value="UniProtKB-KW"/>
</dbReference>
<keyword evidence="10" id="KW-0808">Transferase</keyword>
<feature type="binding site" evidence="11">
    <location>
        <position position="428"/>
    </location>
    <ligand>
        <name>Zn(2+)</name>
        <dbReference type="ChEBI" id="CHEBI:29105"/>
    </ligand>
</feature>
<keyword evidence="4 11" id="KW-0963">Cytoplasm</keyword>
<evidence type="ECO:0000256" key="8">
    <source>
        <dbReference type="ARBA" id="ARBA00023239"/>
    </source>
</evidence>
<dbReference type="HAMAP" id="MF_00110">
    <property type="entry name" value="DHQ_synthase"/>
    <property type="match status" value="1"/>
</dbReference>
<comment type="caution">
    <text evidence="14">The sequence shown here is derived from an EMBL/GenBank/DDBJ whole genome shotgun (WGS) entry which is preliminary data.</text>
</comment>
<keyword evidence="11" id="KW-0170">Cobalt</keyword>
<dbReference type="InterPro" id="IPR030960">
    <property type="entry name" value="DHQS/DOIS_N"/>
</dbReference>
<keyword evidence="6 11" id="KW-0520">NAD</keyword>
<comment type="similarity">
    <text evidence="10">Belongs to the shikimate kinase family.</text>
</comment>
<dbReference type="InterPro" id="IPR050071">
    <property type="entry name" value="Dehydroquinate_synthase"/>
</dbReference>
<comment type="pathway">
    <text evidence="10">Metabolic intermediate biosynthesis; chorismate biosynthesis; chorismate from D-erythrose 4-phosphate and phosphoenolpyruvate: step 5/7.</text>
</comment>
<evidence type="ECO:0000256" key="2">
    <source>
        <dbReference type="ARBA" id="ARBA00001911"/>
    </source>
</evidence>
<dbReference type="PANTHER" id="PTHR43622:SF7">
    <property type="entry name" value="3-DEHYDROQUINATE SYNTHASE, CHLOROPLASTIC"/>
    <property type="match status" value="1"/>
</dbReference>
<comment type="cofactor">
    <cofactor evidence="10">
        <name>Mg(2+)</name>
        <dbReference type="ChEBI" id="CHEBI:18420"/>
    </cofactor>
    <text evidence="10">Binds 1 Mg(2+) ion per subunit.</text>
</comment>
<keyword evidence="10 14" id="KW-0418">Kinase</keyword>
<evidence type="ECO:0000313" key="15">
    <source>
        <dbReference type="Proteomes" id="UP000711736"/>
    </source>
</evidence>
<accession>A0ABS5UX11</accession>
<keyword evidence="11" id="KW-0479">Metal-binding</keyword>
<comment type="subcellular location">
    <subcellularLocation>
        <location evidence="11">Cytoplasm</location>
    </subcellularLocation>
</comment>
<comment type="function">
    <text evidence="11">Catalyzes the conversion of 3-deoxy-D-arabino-heptulosonate 7-phosphate (DAHP) to dehydroquinate (DHQ).</text>
</comment>
<dbReference type="SUPFAM" id="SSF52540">
    <property type="entry name" value="P-loop containing nucleoside triphosphate hydrolases"/>
    <property type="match status" value="1"/>
</dbReference>
<reference evidence="14 15" key="1">
    <citation type="journal article" date="2021" name="Environ. Microbiol.">
        <title>Genetic insights into the dark matter of the mammalian gut microbiota through targeted genome reconstruction.</title>
        <authorList>
            <person name="Lugli G.A."/>
            <person name="Alessandri G."/>
            <person name="Milani C."/>
            <person name="Viappiani A."/>
            <person name="Fontana F."/>
            <person name="Tarracchini C."/>
            <person name="Mancabelli L."/>
            <person name="Argentini C."/>
            <person name="Ruiz L."/>
            <person name="Margolles A."/>
            <person name="van Sinderen D."/>
            <person name="Turroni F."/>
            <person name="Ventura M."/>
        </authorList>
    </citation>
    <scope>NUCLEOTIDE SEQUENCE [LARGE SCALE GENOMIC DNA]</scope>
    <source>
        <strain evidence="14 15">LC6</strain>
    </source>
</reference>
<feature type="binding site" evidence="11">
    <location>
        <begin position="301"/>
        <end position="302"/>
    </location>
    <ligand>
        <name>NAD(+)</name>
        <dbReference type="ChEBI" id="CHEBI:57540"/>
    </ligand>
</feature>
<dbReference type="InterPro" id="IPR000623">
    <property type="entry name" value="Shikimate_kinase/TSH1"/>
</dbReference>
<feature type="domain" description="3-dehydroquinate synthase N-terminal" evidence="12">
    <location>
        <begin position="239"/>
        <end position="350"/>
    </location>
</feature>
<dbReference type="PANTHER" id="PTHR43622">
    <property type="entry name" value="3-DEHYDROQUINATE SYNTHASE"/>
    <property type="match status" value="1"/>
</dbReference>
<dbReference type="NCBIfam" id="TIGR01357">
    <property type="entry name" value="aroB"/>
    <property type="match status" value="1"/>
</dbReference>
<feature type="binding site" evidence="10">
    <location>
        <begin position="14"/>
        <end position="19"/>
    </location>
    <ligand>
        <name>ATP</name>
        <dbReference type="ChEBI" id="CHEBI:30616"/>
    </ligand>
</feature>
<comment type="cofactor">
    <cofactor evidence="2 11">
        <name>NAD(+)</name>
        <dbReference type="ChEBI" id="CHEBI:57540"/>
    </cofactor>
</comment>
<comment type="subunit">
    <text evidence="10">Monomer.</text>
</comment>
<dbReference type="InterPro" id="IPR056179">
    <property type="entry name" value="DHQS_C"/>
</dbReference>
<feature type="binding site" evidence="11">
    <location>
        <begin position="243"/>
        <end position="248"/>
    </location>
    <ligand>
        <name>NAD(+)</name>
        <dbReference type="ChEBI" id="CHEBI:57540"/>
    </ligand>
</feature>
<keyword evidence="10" id="KW-0067">ATP-binding</keyword>
<feature type="binding site" evidence="11">
    <location>
        <position position="323"/>
    </location>
    <ligand>
        <name>NAD(+)</name>
        <dbReference type="ChEBI" id="CHEBI:57540"/>
    </ligand>
</feature>
<dbReference type="CDD" id="cd00464">
    <property type="entry name" value="SK"/>
    <property type="match status" value="1"/>
</dbReference>
<comment type="caution">
    <text evidence="11">Lacks conserved residue(s) required for the propagation of feature annotation.</text>
</comment>
<dbReference type="EMBL" id="JAFEJU010000004">
    <property type="protein sequence ID" value="MBT1175217.1"/>
    <property type="molecule type" value="Genomic_DNA"/>
</dbReference>
<evidence type="ECO:0000259" key="13">
    <source>
        <dbReference type="Pfam" id="PF24621"/>
    </source>
</evidence>
<feature type="binding site" evidence="11">
    <location>
        <position position="314"/>
    </location>
    <ligand>
        <name>NAD(+)</name>
        <dbReference type="ChEBI" id="CHEBI:57540"/>
    </ligand>
</feature>
<sequence length="540" mass="58964">MAAHPYAVILGMMGAGKTRVGKEVAHMLHLPFADADAEIEREVGMKIPAYFEQYGEPAFREVEADVIADFLEDFDGIFSLGGGAPMTPSTQRELAAYIDRGGKVVYLDADPQEAMERANRGGGRPMLNGDANARWKKLYKQRDPVFHEVSNVHVHTRGLTPQGAAKKVIDMVSQRIVHVDGAAIEPYVVAIGEGSMNRLVDVLGTKPRKIALIHTQPVQRHSDRARALLRQGGYDVSDIVIPDAEPGKTITVANGIWERLGNEGFTRSDAVVGLGGGAATDLAGFVAATWMRGIRYVNCPTSLLAMVDASTGGKTGINTPQGKNLVGSFYTPAGVLADVTTLSSLPNDIFIEGLGEVAKSGFIRDTEILHILEEHASELKHFDGQTFLGSPLEEVVAELIERTVRVKAYHVSSDLKEKGLREFLNYGHTLGHAIEKLEHFRWRHGNAVAVGMVYAAELANIMGLIDRDVVDYHRSLLSSLGLPISWNGGSFEDVLALMHRDKKARGNELRFVVLDSIGHVVHLDNPSTEDVKEAFRRIQQ</sequence>
<evidence type="ECO:0000256" key="4">
    <source>
        <dbReference type="ARBA" id="ARBA00022490"/>
    </source>
</evidence>
<evidence type="ECO:0000313" key="14">
    <source>
        <dbReference type="EMBL" id="MBT1175217.1"/>
    </source>
</evidence>
<dbReference type="EC" id="4.2.3.4" evidence="11"/>
<evidence type="ECO:0000259" key="12">
    <source>
        <dbReference type="Pfam" id="PF01761"/>
    </source>
</evidence>
<feature type="binding site" evidence="10">
    <location>
        <position position="36"/>
    </location>
    <ligand>
        <name>substrate</name>
    </ligand>
</feature>
<evidence type="ECO:0000256" key="5">
    <source>
        <dbReference type="ARBA" id="ARBA00022605"/>
    </source>
</evidence>
<keyword evidence="7 11" id="KW-0057">Aromatic amino acid biosynthesis</keyword>
<evidence type="ECO:0000256" key="1">
    <source>
        <dbReference type="ARBA" id="ARBA00001393"/>
    </source>
</evidence>
<dbReference type="RefSeq" id="WP_214376443.1">
    <property type="nucleotide sequence ID" value="NZ_JAFEJU010000004.1"/>
</dbReference>
<evidence type="ECO:0000256" key="9">
    <source>
        <dbReference type="ARBA" id="ARBA00023268"/>
    </source>
</evidence>
<feature type="binding site" evidence="10">
    <location>
        <position position="60"/>
    </location>
    <ligand>
        <name>substrate</name>
    </ligand>
</feature>
<dbReference type="SUPFAM" id="SSF56796">
    <property type="entry name" value="Dehydroquinate synthase-like"/>
    <property type="match status" value="1"/>
</dbReference>
<gene>
    <name evidence="10" type="primary">aroK</name>
    <name evidence="11" type="synonym">aroB</name>
    <name evidence="14" type="ORF">JS530_06855</name>
</gene>
<feature type="domain" description="3-dehydroquinate synthase C-terminal" evidence="13">
    <location>
        <begin position="353"/>
        <end position="504"/>
    </location>
</feature>
<feature type="binding site" evidence="10">
    <location>
        <position position="82"/>
    </location>
    <ligand>
        <name>substrate</name>
    </ligand>
</feature>
<dbReference type="Gene3D" id="3.40.50.1970">
    <property type="match status" value="1"/>
</dbReference>
<comment type="catalytic activity">
    <reaction evidence="10">
        <text>shikimate + ATP = 3-phosphoshikimate + ADP + H(+)</text>
        <dbReference type="Rhea" id="RHEA:13121"/>
        <dbReference type="ChEBI" id="CHEBI:15378"/>
        <dbReference type="ChEBI" id="CHEBI:30616"/>
        <dbReference type="ChEBI" id="CHEBI:36208"/>
        <dbReference type="ChEBI" id="CHEBI:145989"/>
        <dbReference type="ChEBI" id="CHEBI:456216"/>
        <dbReference type="EC" id="2.7.1.71"/>
    </reaction>
</comment>
<keyword evidence="5 11" id="KW-0028">Amino-acid biosynthesis</keyword>
<dbReference type="Gene3D" id="1.20.1090.10">
    <property type="entry name" value="Dehydroquinate synthase-like - alpha domain"/>
    <property type="match status" value="1"/>
</dbReference>
<dbReference type="PRINTS" id="PR01100">
    <property type="entry name" value="SHIKIMTKNASE"/>
</dbReference>
<evidence type="ECO:0000256" key="7">
    <source>
        <dbReference type="ARBA" id="ARBA00023141"/>
    </source>
</evidence>
<keyword evidence="15" id="KW-1185">Reference proteome</keyword>
<dbReference type="Pfam" id="PF24621">
    <property type="entry name" value="DHQS_C"/>
    <property type="match status" value="1"/>
</dbReference>
<comment type="function">
    <text evidence="10">Catalyzes the specific phosphorylation of the 3-hydroxyl group of shikimic acid using ATP as a cosubstrate.</text>
</comment>
<proteinExistence type="inferred from homology"/>
<organism evidence="14 15">
    <name type="scientific">Bifidobacterium colobi</name>
    <dbReference type="NCBI Taxonomy" id="2809026"/>
    <lineage>
        <taxon>Bacteria</taxon>
        <taxon>Bacillati</taxon>
        <taxon>Actinomycetota</taxon>
        <taxon>Actinomycetes</taxon>
        <taxon>Bifidobacteriales</taxon>
        <taxon>Bifidobacteriaceae</taxon>
        <taxon>Bifidobacterium</taxon>
    </lineage>
</organism>
<dbReference type="NCBIfam" id="NF010627">
    <property type="entry name" value="PRK14021.1"/>
    <property type="match status" value="1"/>
</dbReference>
<feature type="binding site" evidence="10">
    <location>
        <position position="18"/>
    </location>
    <ligand>
        <name>Mg(2+)</name>
        <dbReference type="ChEBI" id="CHEBI:18420"/>
    </ligand>
</feature>
<feature type="binding site" evidence="11">
    <location>
        <begin position="277"/>
        <end position="281"/>
    </location>
    <ligand>
        <name>NAD(+)</name>
        <dbReference type="ChEBI" id="CHEBI:57540"/>
    </ligand>
</feature>
<dbReference type="Proteomes" id="UP000711736">
    <property type="component" value="Unassembled WGS sequence"/>
</dbReference>
<dbReference type="CDD" id="cd08195">
    <property type="entry name" value="DHQS"/>
    <property type="match status" value="1"/>
</dbReference>
<dbReference type="InterPro" id="IPR027417">
    <property type="entry name" value="P-loop_NTPase"/>
</dbReference>
<comment type="pathway">
    <text evidence="3 11">Metabolic intermediate biosynthesis; chorismate biosynthesis; chorismate from D-erythrose 4-phosphate and phosphoenolpyruvate: step 2/7.</text>
</comment>
<dbReference type="Gene3D" id="3.40.50.300">
    <property type="entry name" value="P-loop containing nucleotide triphosphate hydrolases"/>
    <property type="match status" value="1"/>
</dbReference>
<feature type="binding site" evidence="11">
    <location>
        <position position="444"/>
    </location>
    <ligand>
        <name>Zn(2+)</name>
        <dbReference type="ChEBI" id="CHEBI:29105"/>
    </ligand>
</feature>
<dbReference type="InterPro" id="IPR031322">
    <property type="entry name" value="Shikimate/glucono_kinase"/>
</dbReference>
<comment type="cofactor">
    <cofactor evidence="11">
        <name>Co(2+)</name>
        <dbReference type="ChEBI" id="CHEBI:48828"/>
    </cofactor>
    <cofactor evidence="11">
        <name>Zn(2+)</name>
        <dbReference type="ChEBI" id="CHEBI:29105"/>
    </cofactor>
    <text evidence="11">Binds 1 divalent metal cation per subunit. Can use either Co(2+) or Zn(2+).</text>
</comment>
<keyword evidence="10" id="KW-0460">Magnesium</keyword>
<dbReference type="EC" id="2.7.1.71" evidence="10"/>
<feature type="binding site" evidence="10">
    <location>
        <position position="124"/>
    </location>
    <ligand>
        <name>ATP</name>
        <dbReference type="ChEBI" id="CHEBI:30616"/>
    </ligand>
</feature>
<evidence type="ECO:0000256" key="11">
    <source>
        <dbReference type="HAMAP-Rule" id="MF_00110"/>
    </source>
</evidence>
<dbReference type="HAMAP" id="MF_00109">
    <property type="entry name" value="Shikimate_kinase"/>
    <property type="match status" value="1"/>
</dbReference>
<dbReference type="Pfam" id="PF01761">
    <property type="entry name" value="DHQ_synthase"/>
    <property type="match status" value="1"/>
</dbReference>
<evidence type="ECO:0000256" key="6">
    <source>
        <dbReference type="ARBA" id="ARBA00023027"/>
    </source>
</evidence>
<comment type="catalytic activity">
    <reaction evidence="1 11">
        <text>7-phospho-2-dehydro-3-deoxy-D-arabino-heptonate = 3-dehydroquinate + phosphate</text>
        <dbReference type="Rhea" id="RHEA:21968"/>
        <dbReference type="ChEBI" id="CHEBI:32364"/>
        <dbReference type="ChEBI" id="CHEBI:43474"/>
        <dbReference type="ChEBI" id="CHEBI:58394"/>
        <dbReference type="EC" id="4.2.3.4"/>
    </reaction>
</comment>
<evidence type="ECO:0000256" key="10">
    <source>
        <dbReference type="HAMAP-Rule" id="MF_00109"/>
    </source>
</evidence>
<dbReference type="InterPro" id="IPR016037">
    <property type="entry name" value="DHQ_synth_AroB"/>
</dbReference>